<feature type="transmembrane region" description="Helical" evidence="7">
    <location>
        <begin position="78"/>
        <end position="99"/>
    </location>
</feature>
<feature type="transmembrane region" description="Helical" evidence="7">
    <location>
        <begin position="287"/>
        <end position="305"/>
    </location>
</feature>
<dbReference type="InterPro" id="IPR011701">
    <property type="entry name" value="MFS"/>
</dbReference>
<dbReference type="AlphaFoldDB" id="A0A8J6M6H4"/>
<feature type="domain" description="Major facilitator superfamily (MFS) profile" evidence="8">
    <location>
        <begin position="13"/>
        <end position="423"/>
    </location>
</feature>
<feature type="transmembrane region" description="Helical" evidence="7">
    <location>
        <begin position="50"/>
        <end position="71"/>
    </location>
</feature>
<keyword evidence="10" id="KW-1185">Reference proteome</keyword>
<evidence type="ECO:0000313" key="10">
    <source>
        <dbReference type="Proteomes" id="UP000628736"/>
    </source>
</evidence>
<feature type="transmembrane region" description="Helical" evidence="7">
    <location>
        <begin position="172"/>
        <end position="192"/>
    </location>
</feature>
<reference evidence="9" key="1">
    <citation type="submission" date="2020-08" db="EMBL/GenBank/DDBJ databases">
        <title>Genome public.</title>
        <authorList>
            <person name="Liu C."/>
            <person name="Sun Q."/>
        </authorList>
    </citation>
    <scope>NUCLEOTIDE SEQUENCE</scope>
    <source>
        <strain evidence="9">NSJ-23</strain>
    </source>
</reference>
<feature type="transmembrane region" description="Helical" evidence="7">
    <location>
        <begin position="311"/>
        <end position="336"/>
    </location>
</feature>
<evidence type="ECO:0000256" key="5">
    <source>
        <dbReference type="ARBA" id="ARBA00022989"/>
    </source>
</evidence>
<dbReference type="PROSITE" id="PS50850">
    <property type="entry name" value="MFS"/>
    <property type="match status" value="1"/>
</dbReference>
<evidence type="ECO:0000256" key="3">
    <source>
        <dbReference type="ARBA" id="ARBA00022475"/>
    </source>
</evidence>
<accession>A0A8J6M6H4</accession>
<evidence type="ECO:0000313" key="9">
    <source>
        <dbReference type="EMBL" id="MBC5721733.1"/>
    </source>
</evidence>
<comment type="subcellular location">
    <subcellularLocation>
        <location evidence="1">Cell membrane</location>
        <topology evidence="1">Multi-pass membrane protein</topology>
    </subcellularLocation>
</comment>
<dbReference type="PANTHER" id="PTHR23513">
    <property type="entry name" value="INTEGRAL MEMBRANE EFFLUX PROTEIN-RELATED"/>
    <property type="match status" value="1"/>
</dbReference>
<keyword evidence="4 7" id="KW-0812">Transmembrane</keyword>
<dbReference type="PANTHER" id="PTHR23513:SF11">
    <property type="entry name" value="STAPHYLOFERRIN A TRANSPORTER"/>
    <property type="match status" value="1"/>
</dbReference>
<gene>
    <name evidence="9" type="ORF">H8S11_02695</name>
</gene>
<comment type="caution">
    <text evidence="9">The sequence shown here is derived from an EMBL/GenBank/DDBJ whole genome shotgun (WGS) entry which is preliminary data.</text>
</comment>
<dbReference type="EMBL" id="JACOPO010000001">
    <property type="protein sequence ID" value="MBC5721733.1"/>
    <property type="molecule type" value="Genomic_DNA"/>
</dbReference>
<evidence type="ECO:0000256" key="2">
    <source>
        <dbReference type="ARBA" id="ARBA00022448"/>
    </source>
</evidence>
<organism evidence="9 10">
    <name type="scientific">Flintibacter hominis</name>
    <dbReference type="NCBI Taxonomy" id="2763048"/>
    <lineage>
        <taxon>Bacteria</taxon>
        <taxon>Bacillati</taxon>
        <taxon>Bacillota</taxon>
        <taxon>Clostridia</taxon>
        <taxon>Eubacteriales</taxon>
        <taxon>Flintibacter</taxon>
    </lineage>
</organism>
<dbReference type="Proteomes" id="UP000628736">
    <property type="component" value="Unassembled WGS sequence"/>
</dbReference>
<name>A0A8J6M6H4_9FIRM</name>
<feature type="transmembrane region" description="Helical" evidence="7">
    <location>
        <begin position="357"/>
        <end position="375"/>
    </location>
</feature>
<keyword evidence="5 7" id="KW-1133">Transmembrane helix</keyword>
<evidence type="ECO:0000256" key="7">
    <source>
        <dbReference type="SAM" id="Phobius"/>
    </source>
</evidence>
<dbReference type="GO" id="GO:0022857">
    <property type="term" value="F:transmembrane transporter activity"/>
    <property type="evidence" value="ECO:0007669"/>
    <property type="project" value="InterPro"/>
</dbReference>
<keyword evidence="3" id="KW-1003">Cell membrane</keyword>
<dbReference type="InterPro" id="IPR036259">
    <property type="entry name" value="MFS_trans_sf"/>
</dbReference>
<dbReference type="GO" id="GO:0005886">
    <property type="term" value="C:plasma membrane"/>
    <property type="evidence" value="ECO:0007669"/>
    <property type="project" value="UniProtKB-SubCell"/>
</dbReference>
<evidence type="ECO:0000256" key="1">
    <source>
        <dbReference type="ARBA" id="ARBA00004651"/>
    </source>
</evidence>
<evidence type="ECO:0000256" key="6">
    <source>
        <dbReference type="ARBA" id="ARBA00023136"/>
    </source>
</evidence>
<keyword evidence="6 7" id="KW-0472">Membrane</keyword>
<dbReference type="Pfam" id="PF07690">
    <property type="entry name" value="MFS_1"/>
    <property type="match status" value="1"/>
</dbReference>
<evidence type="ECO:0000259" key="8">
    <source>
        <dbReference type="PROSITE" id="PS50850"/>
    </source>
</evidence>
<dbReference type="Gene3D" id="1.20.1250.20">
    <property type="entry name" value="MFS general substrate transporter like domains"/>
    <property type="match status" value="1"/>
</dbReference>
<dbReference type="CDD" id="cd06173">
    <property type="entry name" value="MFS_MefA_like"/>
    <property type="match status" value="1"/>
</dbReference>
<sequence>MSSVFSFIGELKSFLILWFTQLLSTLGSSMTSFALVLWSYQDRGSALTTALLSVCSYAPYVLVSIFAGALSDRWNKKATMLCCDTFAALCTSTVLLLAASGQLHMWHLYLLNGLTGLMNTVQQPAADVAVTLLTPEKHYQRVSGLRSLSYSLNNMLAPALGTALYTLLGLEWVILFDLATFLLAFCSLLLFIPIPQGPKPERTESLLRSTQAGLRYLGENRGILDLILFLAAINLTASMFNAALPALALTRPWGGENVLGLVQSVSGVSMLGGSIAASLLPAPKSRVRVICNTLLLAMSTENFILALGRDLSLWCVGAALGWVGIPIMNANLDALFRSRIPVDIQGRVYAARNSFQFFTIPVGYLLGGFLVDQVFEPLAAALGPDSLWAALFGTGKGAGAAGLFLAMGFLGVATCLLFRRDKRIWALECQG</sequence>
<dbReference type="SUPFAM" id="SSF103473">
    <property type="entry name" value="MFS general substrate transporter"/>
    <property type="match status" value="1"/>
</dbReference>
<protein>
    <submittedName>
        <fullName evidence="9">MFS transporter</fullName>
    </submittedName>
</protein>
<dbReference type="RefSeq" id="WP_186852089.1">
    <property type="nucleotide sequence ID" value="NZ_JACOPO010000001.1"/>
</dbReference>
<feature type="transmembrane region" description="Helical" evidence="7">
    <location>
        <begin position="260"/>
        <end position="280"/>
    </location>
</feature>
<keyword evidence="2" id="KW-0813">Transport</keyword>
<dbReference type="InterPro" id="IPR020846">
    <property type="entry name" value="MFS_dom"/>
</dbReference>
<feature type="transmembrane region" description="Helical" evidence="7">
    <location>
        <begin position="223"/>
        <end position="248"/>
    </location>
</feature>
<evidence type="ECO:0000256" key="4">
    <source>
        <dbReference type="ARBA" id="ARBA00022692"/>
    </source>
</evidence>
<proteinExistence type="predicted"/>
<feature type="transmembrane region" description="Helical" evidence="7">
    <location>
        <begin position="387"/>
        <end position="418"/>
    </location>
</feature>